<reference evidence="2" key="1">
    <citation type="submission" date="2018-05" db="EMBL/GenBank/DDBJ databases">
        <authorList>
            <person name="Lanie J.A."/>
            <person name="Ng W.-L."/>
            <person name="Kazmierczak K.M."/>
            <person name="Andrzejewski T.M."/>
            <person name="Davidsen T.M."/>
            <person name="Wayne K.J."/>
            <person name="Tettelin H."/>
            <person name="Glass J.I."/>
            <person name="Rusch D."/>
            <person name="Podicherti R."/>
            <person name="Tsui H.-C.T."/>
            <person name="Winkler M.E."/>
        </authorList>
    </citation>
    <scope>NUCLEOTIDE SEQUENCE</scope>
</reference>
<sequence length="59" mass="6316">MAQSPGDVVGLEWSVNGDFWEDTGGTGPVEGPGGSPGDRTMLWRERLLASLFRDILGQP</sequence>
<proteinExistence type="predicted"/>
<accession>A0A382WD60</accession>
<gene>
    <name evidence="2" type="ORF">METZ01_LOCUS409473</name>
</gene>
<dbReference type="EMBL" id="UINC01158854">
    <property type="protein sequence ID" value="SVD56619.1"/>
    <property type="molecule type" value="Genomic_DNA"/>
</dbReference>
<organism evidence="2">
    <name type="scientific">marine metagenome</name>
    <dbReference type="NCBI Taxonomy" id="408172"/>
    <lineage>
        <taxon>unclassified sequences</taxon>
        <taxon>metagenomes</taxon>
        <taxon>ecological metagenomes</taxon>
    </lineage>
</organism>
<feature type="compositionally biased region" description="Gly residues" evidence="1">
    <location>
        <begin position="24"/>
        <end position="36"/>
    </location>
</feature>
<feature type="non-terminal residue" evidence="2">
    <location>
        <position position="59"/>
    </location>
</feature>
<evidence type="ECO:0000313" key="2">
    <source>
        <dbReference type="EMBL" id="SVD56619.1"/>
    </source>
</evidence>
<feature type="region of interest" description="Disordered" evidence="1">
    <location>
        <begin position="17"/>
        <end position="37"/>
    </location>
</feature>
<dbReference type="AlphaFoldDB" id="A0A382WD60"/>
<protein>
    <submittedName>
        <fullName evidence="2">Uncharacterized protein</fullName>
    </submittedName>
</protein>
<name>A0A382WD60_9ZZZZ</name>
<evidence type="ECO:0000256" key="1">
    <source>
        <dbReference type="SAM" id="MobiDB-lite"/>
    </source>
</evidence>